<dbReference type="EMBL" id="JAVRFF010000039">
    <property type="protein sequence ID" value="MDT0476199.1"/>
    <property type="molecule type" value="Genomic_DNA"/>
</dbReference>
<protein>
    <submittedName>
        <fullName evidence="1">Uncharacterized protein</fullName>
    </submittedName>
</protein>
<dbReference type="Proteomes" id="UP001180489">
    <property type="component" value="Unassembled WGS sequence"/>
</dbReference>
<keyword evidence="2" id="KW-1185">Reference proteome</keyword>
<dbReference type="RefSeq" id="WP_311636913.1">
    <property type="nucleotide sequence ID" value="NZ_JAVRFF010000039.1"/>
</dbReference>
<sequence length="71" mass="7453">MAKAITHRQPGFIADVLEVDGETVCLLTPEVATDSEIRKLVESWMTAQGVDCGACLGCPVGAMRQDSTGAT</sequence>
<evidence type="ECO:0000313" key="1">
    <source>
        <dbReference type="EMBL" id="MDT0476199.1"/>
    </source>
</evidence>
<reference evidence="1" key="1">
    <citation type="submission" date="2024-05" db="EMBL/GenBank/DDBJ databases">
        <title>30 novel species of actinomycetes from the DSMZ collection.</title>
        <authorList>
            <person name="Nouioui I."/>
        </authorList>
    </citation>
    <scope>NUCLEOTIDE SEQUENCE</scope>
    <source>
        <strain evidence="1">DSM 41014</strain>
    </source>
</reference>
<gene>
    <name evidence="1" type="ORF">RM863_29150</name>
</gene>
<organism evidence="1 2">
    <name type="scientific">Streptomyces hintoniae</name>
    <dbReference type="NCBI Taxonomy" id="3075521"/>
    <lineage>
        <taxon>Bacteria</taxon>
        <taxon>Bacillati</taxon>
        <taxon>Actinomycetota</taxon>
        <taxon>Actinomycetes</taxon>
        <taxon>Kitasatosporales</taxon>
        <taxon>Streptomycetaceae</taxon>
        <taxon>Streptomyces</taxon>
    </lineage>
</organism>
<accession>A0ABU2UT16</accession>
<comment type="caution">
    <text evidence="1">The sequence shown here is derived from an EMBL/GenBank/DDBJ whole genome shotgun (WGS) entry which is preliminary data.</text>
</comment>
<evidence type="ECO:0000313" key="2">
    <source>
        <dbReference type="Proteomes" id="UP001180489"/>
    </source>
</evidence>
<proteinExistence type="predicted"/>
<name>A0ABU2UT16_9ACTN</name>